<comment type="caution">
    <text evidence="2">The sequence shown here is derived from an EMBL/GenBank/DDBJ whole genome shotgun (WGS) entry which is preliminary data.</text>
</comment>
<organism evidence="2 3">
    <name type="scientific">Paenibacillus nanensis</name>
    <dbReference type="NCBI Taxonomy" id="393251"/>
    <lineage>
        <taxon>Bacteria</taxon>
        <taxon>Bacillati</taxon>
        <taxon>Bacillota</taxon>
        <taxon>Bacilli</taxon>
        <taxon>Bacillales</taxon>
        <taxon>Paenibacillaceae</taxon>
        <taxon>Paenibacillus</taxon>
    </lineage>
</organism>
<evidence type="ECO:0000259" key="1">
    <source>
        <dbReference type="Pfam" id="PF06983"/>
    </source>
</evidence>
<dbReference type="InterPro" id="IPR028973">
    <property type="entry name" value="PhnB-like"/>
</dbReference>
<reference evidence="2 3" key="1">
    <citation type="submission" date="2018-09" db="EMBL/GenBank/DDBJ databases">
        <title>Paenibacillus aracenensis nov. sp. isolated from a cave in southern Spain.</title>
        <authorList>
            <person name="Jurado V."/>
            <person name="Gutierrez-Patricio S."/>
            <person name="Gonzalez-Pimentel J.L."/>
            <person name="Miller A.Z."/>
            <person name="Laiz L."/>
            <person name="Saiz-Jimenez C."/>
        </authorList>
    </citation>
    <scope>NUCLEOTIDE SEQUENCE [LARGE SCALE GENOMIC DNA]</scope>
    <source>
        <strain evidence="2 3">DSM 22867</strain>
    </source>
</reference>
<dbReference type="OrthoDB" id="9795306at2"/>
<dbReference type="CDD" id="cd06588">
    <property type="entry name" value="PhnB_like"/>
    <property type="match status" value="1"/>
</dbReference>
<gene>
    <name evidence="2" type="ORF">D3P08_09585</name>
</gene>
<evidence type="ECO:0000313" key="2">
    <source>
        <dbReference type="EMBL" id="RIX53666.1"/>
    </source>
</evidence>
<protein>
    <submittedName>
        <fullName evidence="2">VOC family protein</fullName>
    </submittedName>
</protein>
<dbReference type="Gene3D" id="3.10.180.10">
    <property type="entry name" value="2,3-Dihydroxybiphenyl 1,2-Dioxygenase, domain 1"/>
    <property type="match status" value="1"/>
</dbReference>
<dbReference type="EMBL" id="QXQA01000004">
    <property type="protein sequence ID" value="RIX53666.1"/>
    <property type="molecule type" value="Genomic_DNA"/>
</dbReference>
<dbReference type="Proteomes" id="UP000266482">
    <property type="component" value="Unassembled WGS sequence"/>
</dbReference>
<dbReference type="RefSeq" id="WP_119599362.1">
    <property type="nucleotide sequence ID" value="NZ_QXQA01000004.1"/>
</dbReference>
<dbReference type="AlphaFoldDB" id="A0A3A1V1I9"/>
<dbReference type="Pfam" id="PF06983">
    <property type="entry name" value="3-dmu-9_3-mt"/>
    <property type="match status" value="1"/>
</dbReference>
<dbReference type="PANTHER" id="PTHR33990:SF1">
    <property type="entry name" value="PROTEIN YJDN"/>
    <property type="match status" value="1"/>
</dbReference>
<feature type="domain" description="PhnB-like" evidence="1">
    <location>
        <begin position="2"/>
        <end position="133"/>
    </location>
</feature>
<dbReference type="SUPFAM" id="SSF54593">
    <property type="entry name" value="Glyoxalase/Bleomycin resistance protein/Dihydroxybiphenyl dioxygenase"/>
    <property type="match status" value="1"/>
</dbReference>
<proteinExistence type="predicted"/>
<name>A0A3A1V1I9_9BACL</name>
<dbReference type="InterPro" id="IPR029068">
    <property type="entry name" value="Glyas_Bleomycin-R_OHBP_Dase"/>
</dbReference>
<keyword evidence="3" id="KW-1185">Reference proteome</keyword>
<dbReference type="PANTHER" id="PTHR33990">
    <property type="entry name" value="PROTEIN YJDN-RELATED"/>
    <property type="match status" value="1"/>
</dbReference>
<evidence type="ECO:0000313" key="3">
    <source>
        <dbReference type="Proteomes" id="UP000266482"/>
    </source>
</evidence>
<sequence length="140" mass="15288">MKLIPYLIFQGNAKEAIDFYSKALAAEILMVQTFGDMPQNPHSPIPEPVLDKIAHSHLRIGESELMLFDAFPGTPITIGNNVTVCIMVSDAEKARAVYNALAEGGQIKHALEETFFSPAFGTVTDRFGITFTISAEAKKT</sequence>
<accession>A0A3A1V1I9</accession>